<dbReference type="Gene3D" id="2.60.120.260">
    <property type="entry name" value="Galactose-binding domain-like"/>
    <property type="match status" value="1"/>
</dbReference>
<sequence>MSTRRSRTVAPVVLMAGLALLAGGVPAVGASEEGSYSIDEVGAPISAVNIRTAAMGAMPDGTPVVYAPTYGEPARLSVVQGETGELISVHDLGDKTTSNYTGLSPDGSAYAAGQTPGANLFRYDPATDDVTDLGAPVSGESNISRLTSFADDGTLYSGTYPSGHVFSYHPDRGFQDFGPIAEGEQYARSTAFDGEGTLYVGTGTNARLFELNVTTGARTEIALPAEYAGQQTYVNEMYYRDGLLFAFLSPAYAYVVYDTVAGEWRDSLTDVQASPITDVVDGTVYYVNRTPNDVFSYDLTSGETAQVTDLNQISLNSARGFGVLRLQDPEWPGSTIAGMGLTGRMWHYNIDTAEFRWVQTQASAGALKIAALGMGSDDNLYAAGYLTPGVMARIDVETLESEALAGPSQSQFIGTVDVEGGAPAMFIGGYSDAGVWRYDHTAEWSYPYNPIRLARLDSYDQERVLAMVGVGEHLAVTTLGPKGSMGGHLTILDPVTGSIRYSAEPVPGHAVASLHYEEIDGREVIVGGTTSNQLGVEHPDPEARFFIFDLETLTTDFVTMPRSGVTSISQILELPDERIWAFANDATILELDIERDGAGSYSIRTTEVASIFGEPRSAGQWAGSRLSMLDPDTVLGNAAGSVYTIDVATQEVEIVTEGNEATATGDGRFFFVRDTVVFRGTPEGWIAPDPDPEPEPTDPTTNYALADNGASAAASSTYGAYGPGQVIDGDTTSVTSRWISAADDVDPWLEIVFAEEAVVDTVSLYQYLNYELADYDISAQVDGDWVTVAEIRGNVAARTVHEFSAVSATALRLDGIASSDGRVRLFEVEVTCQASADCAGGEEPEAAPVTTAHYVGNNWVTVALSAEDGGSGIGGLEYRFDDGDWFSYTEPFSLKRSDRQLLEYRGTSPDGTAEETRCIAFEPGGGRVDVTVSPDYATCTN</sequence>
<dbReference type="InterPro" id="IPR008979">
    <property type="entry name" value="Galactose-bd-like_sf"/>
</dbReference>
<dbReference type="RefSeq" id="WP_193496487.1">
    <property type="nucleotide sequence ID" value="NZ_CP063169.1"/>
</dbReference>
<dbReference type="AlphaFoldDB" id="A0A7M1ST84"/>
<dbReference type="KEGG" id="halt:IM660_14325"/>
<feature type="signal peptide" evidence="1">
    <location>
        <begin position="1"/>
        <end position="27"/>
    </location>
</feature>
<keyword evidence="4" id="KW-1185">Reference proteome</keyword>
<dbReference type="PROSITE" id="PS50022">
    <property type="entry name" value="FA58C_3"/>
    <property type="match status" value="1"/>
</dbReference>
<organism evidence="3 4">
    <name type="scientific">Ruania alkalisoli</name>
    <dbReference type="NCBI Taxonomy" id="2779775"/>
    <lineage>
        <taxon>Bacteria</taxon>
        <taxon>Bacillati</taxon>
        <taxon>Actinomycetota</taxon>
        <taxon>Actinomycetes</taxon>
        <taxon>Micrococcales</taxon>
        <taxon>Ruaniaceae</taxon>
        <taxon>Ruania</taxon>
    </lineage>
</organism>
<name>A0A7M1ST84_9MICO</name>
<dbReference type="InterPro" id="IPR000421">
    <property type="entry name" value="FA58C"/>
</dbReference>
<dbReference type="Gene3D" id="2.130.10.10">
    <property type="entry name" value="YVTN repeat-like/Quinoprotein amine dehydrogenase"/>
    <property type="match status" value="1"/>
</dbReference>
<keyword evidence="1" id="KW-0732">Signal</keyword>
<accession>A0A7M1ST84</accession>
<dbReference type="SUPFAM" id="SSF50965">
    <property type="entry name" value="Galactose oxidase, central domain"/>
    <property type="match status" value="1"/>
</dbReference>
<dbReference type="SUPFAM" id="SSF101898">
    <property type="entry name" value="NHL repeat"/>
    <property type="match status" value="1"/>
</dbReference>
<protein>
    <submittedName>
        <fullName evidence="3">Discoidin domain-containing protein</fullName>
    </submittedName>
</protein>
<evidence type="ECO:0000256" key="1">
    <source>
        <dbReference type="SAM" id="SignalP"/>
    </source>
</evidence>
<evidence type="ECO:0000313" key="3">
    <source>
        <dbReference type="EMBL" id="QOR69823.1"/>
    </source>
</evidence>
<dbReference type="SUPFAM" id="SSF49785">
    <property type="entry name" value="Galactose-binding domain-like"/>
    <property type="match status" value="1"/>
</dbReference>
<feature type="chain" id="PRO_5039531628" evidence="1">
    <location>
        <begin position="28"/>
        <end position="941"/>
    </location>
</feature>
<dbReference type="Pfam" id="PF00754">
    <property type="entry name" value="F5_F8_type_C"/>
    <property type="match status" value="1"/>
</dbReference>
<dbReference type="EMBL" id="CP063169">
    <property type="protein sequence ID" value="QOR69823.1"/>
    <property type="molecule type" value="Genomic_DNA"/>
</dbReference>
<dbReference type="InterPro" id="IPR015943">
    <property type="entry name" value="WD40/YVTN_repeat-like_dom_sf"/>
</dbReference>
<evidence type="ECO:0000259" key="2">
    <source>
        <dbReference type="PROSITE" id="PS50022"/>
    </source>
</evidence>
<evidence type="ECO:0000313" key="4">
    <source>
        <dbReference type="Proteomes" id="UP000593758"/>
    </source>
</evidence>
<reference evidence="3 4" key="1">
    <citation type="submission" date="2020-10" db="EMBL/GenBank/DDBJ databases">
        <title>Haloactinobacterium sp. RN3S43, a bacterium isolated from saline soil.</title>
        <authorList>
            <person name="Sun J.-Q."/>
        </authorList>
    </citation>
    <scope>NUCLEOTIDE SEQUENCE [LARGE SCALE GENOMIC DNA]</scope>
    <source>
        <strain evidence="3 4">RN3S43</strain>
    </source>
</reference>
<dbReference type="Proteomes" id="UP000593758">
    <property type="component" value="Chromosome"/>
</dbReference>
<feature type="domain" description="F5/8 type C" evidence="2">
    <location>
        <begin position="697"/>
        <end position="833"/>
    </location>
</feature>
<gene>
    <name evidence="3" type="ORF">IM660_14325</name>
</gene>
<proteinExistence type="predicted"/>
<dbReference type="InterPro" id="IPR011043">
    <property type="entry name" value="Gal_Oxase/kelch_b-propeller"/>
</dbReference>